<dbReference type="PANTHER" id="PTHR43198:SF2">
    <property type="entry name" value="SI:CH1073-67J19.1-RELATED"/>
    <property type="match status" value="1"/>
</dbReference>
<name>A0ABD1IRV4_9TELE</name>
<evidence type="ECO:0000259" key="1">
    <source>
        <dbReference type="Pfam" id="PF03070"/>
    </source>
</evidence>
<sequence>MKHYVEYSVNKGIMHAPYMHNYPKMLWLFMMVKYSSTEPMDVYDLLWTNNEDIAEQTLEVPFLQHMQMGDLQADNYVIFTIQDINYLVRVTAMLKEMCKKVKVPEDLKDFFEDRYKSYQSYADATLEKFHLKGVEDIVPTEAMEKYLSNYQTVMEEEEPIYFAVALLPCVVLWLWLANQLKEGYCNAYFTWKKENAHGHPEQHYRDLLDKHLTTKEQIAKANNIFRQQMQNEHDFFASSLIE</sequence>
<proteinExistence type="predicted"/>
<dbReference type="InterPro" id="IPR004305">
    <property type="entry name" value="Thiaminase-2/PQQC"/>
</dbReference>
<dbReference type="Gene3D" id="1.20.910.10">
    <property type="entry name" value="Heme oxygenase-like"/>
    <property type="match status" value="1"/>
</dbReference>
<protein>
    <recommendedName>
        <fullName evidence="1">Thiaminase-2/PQQC domain-containing protein</fullName>
    </recommendedName>
</protein>
<evidence type="ECO:0000313" key="3">
    <source>
        <dbReference type="Proteomes" id="UP001591681"/>
    </source>
</evidence>
<feature type="domain" description="Thiaminase-2/PQQC" evidence="1">
    <location>
        <begin position="51"/>
        <end position="239"/>
    </location>
</feature>
<comment type="caution">
    <text evidence="2">The sequence shown here is derived from an EMBL/GenBank/DDBJ whole genome shotgun (WGS) entry which is preliminary data.</text>
</comment>
<dbReference type="InterPro" id="IPR050967">
    <property type="entry name" value="Thiamine_Salvage_TenA"/>
</dbReference>
<dbReference type="SUPFAM" id="SSF48613">
    <property type="entry name" value="Heme oxygenase-like"/>
    <property type="match status" value="1"/>
</dbReference>
<dbReference type="EMBL" id="JBHFQA010000097">
    <property type="protein sequence ID" value="KAL2076731.1"/>
    <property type="molecule type" value="Genomic_DNA"/>
</dbReference>
<dbReference type="InterPro" id="IPR016084">
    <property type="entry name" value="Haem_Oase-like_multi-hlx"/>
</dbReference>
<evidence type="ECO:0000313" key="2">
    <source>
        <dbReference type="EMBL" id="KAL2076731.1"/>
    </source>
</evidence>
<reference evidence="2 3" key="1">
    <citation type="submission" date="2024-09" db="EMBL/GenBank/DDBJ databases">
        <title>A chromosome-level genome assembly of Gray's grenadier anchovy, Coilia grayii.</title>
        <authorList>
            <person name="Fu Z."/>
        </authorList>
    </citation>
    <scope>NUCLEOTIDE SEQUENCE [LARGE SCALE GENOMIC DNA]</scope>
    <source>
        <strain evidence="2">G4</strain>
        <tissue evidence="2">Muscle</tissue>
    </source>
</reference>
<dbReference type="Pfam" id="PF03070">
    <property type="entry name" value="TENA_THI-4"/>
    <property type="match status" value="1"/>
</dbReference>
<dbReference type="AlphaFoldDB" id="A0ABD1IRV4"/>
<dbReference type="CDD" id="cd19359">
    <property type="entry name" value="TenA_C_Bt3146-like"/>
    <property type="match status" value="1"/>
</dbReference>
<gene>
    <name evidence="2" type="ORF">ACEWY4_027671</name>
</gene>
<dbReference type="Proteomes" id="UP001591681">
    <property type="component" value="Unassembled WGS sequence"/>
</dbReference>
<dbReference type="GO" id="GO:0006772">
    <property type="term" value="P:thiamine metabolic process"/>
    <property type="evidence" value="ECO:0007669"/>
    <property type="project" value="UniProtKB-ARBA"/>
</dbReference>
<dbReference type="PANTHER" id="PTHR43198">
    <property type="entry name" value="BIFUNCTIONAL TH2 PROTEIN"/>
    <property type="match status" value="1"/>
</dbReference>
<organism evidence="2 3">
    <name type="scientific">Coilia grayii</name>
    <name type="common">Gray's grenadier anchovy</name>
    <dbReference type="NCBI Taxonomy" id="363190"/>
    <lineage>
        <taxon>Eukaryota</taxon>
        <taxon>Metazoa</taxon>
        <taxon>Chordata</taxon>
        <taxon>Craniata</taxon>
        <taxon>Vertebrata</taxon>
        <taxon>Euteleostomi</taxon>
        <taxon>Actinopterygii</taxon>
        <taxon>Neopterygii</taxon>
        <taxon>Teleostei</taxon>
        <taxon>Clupei</taxon>
        <taxon>Clupeiformes</taxon>
        <taxon>Clupeoidei</taxon>
        <taxon>Engraulidae</taxon>
        <taxon>Coilinae</taxon>
        <taxon>Coilia</taxon>
    </lineage>
</organism>
<keyword evidence="3" id="KW-1185">Reference proteome</keyword>
<accession>A0ABD1IRV4</accession>